<dbReference type="GO" id="GO:0008483">
    <property type="term" value="F:transaminase activity"/>
    <property type="evidence" value="ECO:0007669"/>
    <property type="project" value="UniProtKB-KW"/>
</dbReference>
<evidence type="ECO:0000313" key="5">
    <source>
        <dbReference type="EMBL" id="SUZ56122.1"/>
    </source>
</evidence>
<evidence type="ECO:0000256" key="2">
    <source>
        <dbReference type="ARBA" id="ARBA00022576"/>
    </source>
</evidence>
<dbReference type="CDD" id="cd00609">
    <property type="entry name" value="AAT_like"/>
    <property type="match status" value="1"/>
</dbReference>
<dbReference type="AlphaFoldDB" id="A0A381NNC7"/>
<dbReference type="InterPro" id="IPR004839">
    <property type="entry name" value="Aminotransferase_I/II_large"/>
</dbReference>
<dbReference type="EMBL" id="UINC01000481">
    <property type="protein sequence ID" value="SUZ56122.1"/>
    <property type="molecule type" value="Genomic_DNA"/>
</dbReference>
<dbReference type="InterPro" id="IPR004838">
    <property type="entry name" value="NHTrfase_class1_PyrdxlP-BS"/>
</dbReference>
<organism evidence="5">
    <name type="scientific">marine metagenome</name>
    <dbReference type="NCBI Taxonomy" id="408172"/>
    <lineage>
        <taxon>unclassified sequences</taxon>
        <taxon>metagenomes</taxon>
        <taxon>ecological metagenomes</taxon>
    </lineage>
</organism>
<dbReference type="PANTHER" id="PTHR42832:SF3">
    <property type="entry name" value="L-GLUTAMINE--4-(METHYLSULFANYL)-2-OXOBUTANOATE AMINOTRANSFERASE"/>
    <property type="match status" value="1"/>
</dbReference>
<name>A0A381NNC7_9ZZZZ</name>
<dbReference type="GO" id="GO:0030170">
    <property type="term" value="F:pyridoxal phosphate binding"/>
    <property type="evidence" value="ECO:0007669"/>
    <property type="project" value="InterPro"/>
</dbReference>
<keyword evidence="3" id="KW-0808">Transferase</keyword>
<dbReference type="InterPro" id="IPR015424">
    <property type="entry name" value="PyrdxlP-dep_Trfase"/>
</dbReference>
<dbReference type="Gene3D" id="3.90.1150.10">
    <property type="entry name" value="Aspartate Aminotransferase, domain 1"/>
    <property type="match status" value="1"/>
</dbReference>
<dbReference type="SUPFAM" id="SSF53383">
    <property type="entry name" value="PLP-dependent transferases"/>
    <property type="match status" value="1"/>
</dbReference>
<dbReference type="Pfam" id="PF00155">
    <property type="entry name" value="Aminotran_1_2"/>
    <property type="match status" value="1"/>
</dbReference>
<evidence type="ECO:0000256" key="1">
    <source>
        <dbReference type="ARBA" id="ARBA00001933"/>
    </source>
</evidence>
<feature type="domain" description="Aminotransferase class I/classII large" evidence="4">
    <location>
        <begin position="31"/>
        <end position="381"/>
    </location>
</feature>
<keyword evidence="2" id="KW-0032">Aminotransferase</keyword>
<dbReference type="NCBIfam" id="NF006756">
    <property type="entry name" value="PRK09276.1"/>
    <property type="match status" value="1"/>
</dbReference>
<dbReference type="Gene3D" id="3.40.640.10">
    <property type="entry name" value="Type I PLP-dependent aspartate aminotransferase-like (Major domain)"/>
    <property type="match status" value="1"/>
</dbReference>
<gene>
    <name evidence="5" type="ORF">METZ01_LOCUS8976</name>
</gene>
<dbReference type="PANTHER" id="PTHR42832">
    <property type="entry name" value="AMINO ACID AMINOTRANSFERASE"/>
    <property type="match status" value="1"/>
</dbReference>
<comment type="cofactor">
    <cofactor evidence="1">
        <name>pyridoxal 5'-phosphate</name>
        <dbReference type="ChEBI" id="CHEBI:597326"/>
    </cofactor>
</comment>
<reference evidence="5" key="1">
    <citation type="submission" date="2018-05" db="EMBL/GenBank/DDBJ databases">
        <authorList>
            <person name="Lanie J.A."/>
            <person name="Ng W.-L."/>
            <person name="Kazmierczak K.M."/>
            <person name="Andrzejewski T.M."/>
            <person name="Davidsen T.M."/>
            <person name="Wayne K.J."/>
            <person name="Tettelin H."/>
            <person name="Glass J.I."/>
            <person name="Rusch D."/>
            <person name="Podicherti R."/>
            <person name="Tsui H.-C.T."/>
            <person name="Winkler M.E."/>
        </authorList>
    </citation>
    <scope>NUCLEOTIDE SEQUENCE</scope>
</reference>
<evidence type="ECO:0000259" key="4">
    <source>
        <dbReference type="Pfam" id="PF00155"/>
    </source>
</evidence>
<proteinExistence type="predicted"/>
<accession>A0A381NNC7</accession>
<dbReference type="InterPro" id="IPR015422">
    <property type="entry name" value="PyrdxlP-dep_Trfase_small"/>
</dbReference>
<protein>
    <recommendedName>
        <fullName evidence="4">Aminotransferase class I/classII large domain-containing protein</fullName>
    </recommendedName>
</protein>
<sequence>MKFAERVENLPPYLFVNISRAIAAKKAQGIEVISFGIGDPDMQTPEPVLNALIEGSKKPENHKYPESEGLPEFRARVAKFYKDRFGVSVNPETEVINLIGAKEGIAHAALCFIDPGDISISPDPAYPVYEIGTMFAGGKTHFVTLTEHNNYLVDFDSIPTDIAKKAKTLWINYPNNPTGAVAPISFFEEAVRYCKEFDIALLHDAAYTEVTYDGYIAPSVLQVDGAMDVAMEFHSLSKTANMTGWRVGMATGNPDMVNALMRVKSNIDSGLSQANQEMGIAALDLPETWLTMNNEVYRKRRDKVVAVLNEIGVPAVAPKGAIYIWTPIPNGYTSAEFAQKLLDEANVVVTPGNGYGSGGEGYIRLSLTISDDQIDEGLRRLSQMQSTG</sequence>
<dbReference type="InterPro" id="IPR050881">
    <property type="entry name" value="LL-DAP_aminotransferase"/>
</dbReference>
<dbReference type="PROSITE" id="PS00105">
    <property type="entry name" value="AA_TRANSFER_CLASS_1"/>
    <property type="match status" value="1"/>
</dbReference>
<dbReference type="InterPro" id="IPR015421">
    <property type="entry name" value="PyrdxlP-dep_Trfase_major"/>
</dbReference>
<evidence type="ECO:0000256" key="3">
    <source>
        <dbReference type="ARBA" id="ARBA00022679"/>
    </source>
</evidence>